<organism evidence="1">
    <name type="scientific">freshwater metagenome</name>
    <dbReference type="NCBI Taxonomy" id="449393"/>
    <lineage>
        <taxon>unclassified sequences</taxon>
        <taxon>metagenomes</taxon>
        <taxon>ecological metagenomes</taxon>
    </lineage>
</organism>
<name>A0A6J7SIS3_9ZZZZ</name>
<dbReference type="EMBL" id="CAFBPZ010000087">
    <property type="protein sequence ID" value="CAB5040722.1"/>
    <property type="molecule type" value="Genomic_DNA"/>
</dbReference>
<protein>
    <submittedName>
        <fullName evidence="1">Unannotated protein</fullName>
    </submittedName>
</protein>
<gene>
    <name evidence="1" type="ORF">UFOPK4237_01192</name>
</gene>
<proteinExistence type="predicted"/>
<evidence type="ECO:0000313" key="1">
    <source>
        <dbReference type="EMBL" id="CAB5040722.1"/>
    </source>
</evidence>
<accession>A0A6J7SIS3</accession>
<dbReference type="AlphaFoldDB" id="A0A6J7SIS3"/>
<reference evidence="1" key="1">
    <citation type="submission" date="2020-05" db="EMBL/GenBank/DDBJ databases">
        <authorList>
            <person name="Chiriac C."/>
            <person name="Salcher M."/>
            <person name="Ghai R."/>
            <person name="Kavagutti S V."/>
        </authorList>
    </citation>
    <scope>NUCLEOTIDE SEQUENCE</scope>
</reference>
<sequence>MTKSQGASFACAIAAESGAASNGQPKAMMPTSVVAMMANAERFPMRTAGLT</sequence>